<dbReference type="GeneID" id="35123672"/>
<dbReference type="OrthoDB" id="80453at2157"/>
<evidence type="ECO:0000313" key="4">
    <source>
        <dbReference type="Proteomes" id="UP000232806"/>
    </source>
</evidence>
<sequence>MKRLLLALIILTICLSPIYSASTSGFAITYGETTYNNPTYKSSVNSYFGSHTDKNLNNANTKVVTASQVNQIAKNITGRTYNSNQIFSCALVDLSYSQGIKIIVDTSKINTVTSKMYANALKSTGIENGYVVVTSPVSATGESALTGVLESYEVAVGTPIPEEAKKAATEELYTETQIANQTGQSPDKIAELFDKAKQEVQKQNLQDPAQIKVIVINVANSLNINLSDQQAQDIANALANSQKVQGSLTDFKNQLQAATQQASQSQGILDQIQNYLQSFIDYIMSFFGG</sequence>
<dbReference type="AlphaFoldDB" id="A0A2H4VA88"/>
<dbReference type="Pfam" id="PF06207">
    <property type="entry name" value="DUF1002"/>
    <property type="match status" value="1"/>
</dbReference>
<reference evidence="3 4" key="1">
    <citation type="submission" date="2016-10" db="EMBL/GenBank/DDBJ databases">
        <title>Comparative genomics between deep and shallow subseafloor isolates.</title>
        <authorList>
            <person name="Ishii S."/>
            <person name="Miller J.R."/>
            <person name="Sutton G."/>
            <person name="Suzuki S."/>
            <person name="Methe B."/>
            <person name="Inagaki F."/>
            <person name="Imachi H."/>
        </authorList>
    </citation>
    <scope>NUCLEOTIDE SEQUENCE [LARGE SCALE GENOMIC DNA]</scope>
    <source>
        <strain evidence="2 3">A8p</strain>
        <strain evidence="1 4">MO-MB1</strain>
    </source>
</reference>
<keyword evidence="3" id="KW-1185">Reference proteome</keyword>
<organism evidence="1 4">
    <name type="scientific">Methanobacterium subterraneum</name>
    <dbReference type="NCBI Taxonomy" id="59277"/>
    <lineage>
        <taxon>Archaea</taxon>
        <taxon>Methanobacteriati</taxon>
        <taxon>Methanobacteriota</taxon>
        <taxon>Methanomada group</taxon>
        <taxon>Methanobacteria</taxon>
        <taxon>Methanobacteriales</taxon>
        <taxon>Methanobacteriaceae</taxon>
        <taxon>Methanobacterium</taxon>
    </lineage>
</organism>
<protein>
    <recommendedName>
        <fullName evidence="5">DUF1002 domain-containing protein</fullName>
    </recommendedName>
</protein>
<evidence type="ECO:0000313" key="3">
    <source>
        <dbReference type="Proteomes" id="UP000232631"/>
    </source>
</evidence>
<dbReference type="RefSeq" id="WP_100904992.1">
    <property type="nucleotide sequence ID" value="NZ_CP017766.1"/>
</dbReference>
<evidence type="ECO:0000313" key="1">
    <source>
        <dbReference type="EMBL" id="AUB55015.1"/>
    </source>
</evidence>
<dbReference type="EMBL" id="CP017766">
    <property type="protein sequence ID" value="AUB55015.1"/>
    <property type="molecule type" value="Genomic_DNA"/>
</dbReference>
<accession>A0A2H4VA88</accession>
<proteinExistence type="predicted"/>
<evidence type="ECO:0000313" key="2">
    <source>
        <dbReference type="EMBL" id="AUB61139.1"/>
    </source>
</evidence>
<dbReference type="EMBL" id="CP017768">
    <property type="protein sequence ID" value="AUB61139.1"/>
    <property type="molecule type" value="Genomic_DNA"/>
</dbReference>
<gene>
    <name evidence="1" type="ORF">BK007_02620</name>
    <name evidence="2" type="ORF">BK009_10900</name>
</gene>
<dbReference type="Proteomes" id="UP000232631">
    <property type="component" value="Chromosome"/>
</dbReference>
<accession>A0A2H4VSQ6</accession>
<evidence type="ECO:0008006" key="5">
    <source>
        <dbReference type="Google" id="ProtNLM"/>
    </source>
</evidence>
<dbReference type="KEGG" id="msub:BK009_10900"/>
<dbReference type="Proteomes" id="UP000232806">
    <property type="component" value="Chromosome"/>
</dbReference>
<dbReference type="InterPro" id="IPR009343">
    <property type="entry name" value="DUF1002"/>
</dbReference>
<name>A0A2H4VA88_9EURY</name>